<dbReference type="GO" id="GO:0008616">
    <property type="term" value="P:tRNA queuosine(34) biosynthetic process"/>
    <property type="evidence" value="ECO:0007669"/>
    <property type="project" value="UniProtKB-UniRule"/>
</dbReference>
<comment type="caution">
    <text evidence="8">The sequence shown here is derived from an EMBL/GenBank/DDBJ whole genome shotgun (WGS) entry which is preliminary data.</text>
</comment>
<dbReference type="Proteomes" id="UP000319771">
    <property type="component" value="Unassembled WGS sequence"/>
</dbReference>
<feature type="binding site" evidence="6">
    <location>
        <position position="310"/>
    </location>
    <ligand>
        <name>Zn(2+)</name>
        <dbReference type="ChEBI" id="CHEBI:29105"/>
    </ligand>
</feature>
<dbReference type="GO" id="GO:0005829">
    <property type="term" value="C:cytosol"/>
    <property type="evidence" value="ECO:0007669"/>
    <property type="project" value="TreeGrafter"/>
</dbReference>
<accession>A0A538U9Q0</accession>
<keyword evidence="6" id="KW-0671">Queuosine biosynthesis</keyword>
<dbReference type="Pfam" id="PF01702">
    <property type="entry name" value="TGT"/>
    <property type="match status" value="1"/>
</dbReference>
<comment type="similarity">
    <text evidence="6">Belongs to the queuine tRNA-ribosyltransferase family.</text>
</comment>
<dbReference type="AlphaFoldDB" id="A0A538U9Q0"/>
<keyword evidence="4 6" id="KW-0479">Metal-binding</keyword>
<organism evidence="8 9">
    <name type="scientific">Eiseniibacteriota bacterium</name>
    <dbReference type="NCBI Taxonomy" id="2212470"/>
    <lineage>
        <taxon>Bacteria</taxon>
        <taxon>Candidatus Eiseniibacteriota</taxon>
    </lineage>
</organism>
<dbReference type="EMBL" id="VBPB01000107">
    <property type="protein sequence ID" value="TMQ72449.1"/>
    <property type="molecule type" value="Genomic_DNA"/>
</dbReference>
<comment type="catalytic activity">
    <reaction evidence="6">
        <text>7-aminomethyl-7-carbaguanine + guanosine(34) in tRNA = 7-aminomethyl-7-carbaguanosine(34) in tRNA + guanine</text>
        <dbReference type="Rhea" id="RHEA:24104"/>
        <dbReference type="Rhea" id="RHEA-COMP:10341"/>
        <dbReference type="Rhea" id="RHEA-COMP:10342"/>
        <dbReference type="ChEBI" id="CHEBI:16235"/>
        <dbReference type="ChEBI" id="CHEBI:58703"/>
        <dbReference type="ChEBI" id="CHEBI:74269"/>
        <dbReference type="ChEBI" id="CHEBI:82833"/>
        <dbReference type="EC" id="2.4.2.29"/>
    </reaction>
</comment>
<feature type="region of interest" description="RNA binding" evidence="6">
    <location>
        <begin position="253"/>
        <end position="259"/>
    </location>
</feature>
<evidence type="ECO:0000256" key="4">
    <source>
        <dbReference type="ARBA" id="ARBA00022723"/>
    </source>
</evidence>
<dbReference type="NCBIfam" id="TIGR00430">
    <property type="entry name" value="Q_tRNA_tgt"/>
    <property type="match status" value="1"/>
</dbReference>
<feature type="region of interest" description="RNA binding; important for wobble base 34 recognition" evidence="6">
    <location>
        <begin position="277"/>
        <end position="281"/>
    </location>
</feature>
<comment type="pathway">
    <text evidence="6">tRNA modification; tRNA-queuosine biosynthesis.</text>
</comment>
<comment type="function">
    <text evidence="6">Catalyzes the base-exchange of a guanine (G) residue with the queuine precursor 7-aminomethyl-7-deazaguanine (PreQ1) at position 34 (anticodon wobble position) in tRNAs with GU(N) anticodons (tRNA-Asp, -Asn, -His and -Tyr). Catalysis occurs through a double-displacement mechanism. The nucleophile active site attacks the C1' of nucleotide 34 to detach the guanine base from the RNA, forming a covalent enzyme-RNA intermediate. The proton acceptor active site deprotonates the incoming PreQ1, allowing a nucleophilic attack on the C1' of the ribose to form the product. After dissociation, two additional enzymatic reactions on the tRNA convert PreQ1 to queuine (Q), resulting in the hypermodified nucleoside queuosine (7-(((4,5-cis-dihydroxy-2-cyclopenten-1-yl)amino)methyl)-7-deazaguanosine).</text>
</comment>
<protein>
    <recommendedName>
        <fullName evidence="6">Queuine tRNA-ribosyltransferase</fullName>
        <ecNumber evidence="6">2.4.2.29</ecNumber>
    </recommendedName>
    <alternativeName>
        <fullName evidence="6">Guanine insertion enzyme</fullName>
    </alternativeName>
    <alternativeName>
        <fullName evidence="6">tRNA-guanine transglycosylase</fullName>
    </alternativeName>
</protein>
<feature type="binding site" evidence="6">
    <location>
        <position position="315"/>
    </location>
    <ligand>
        <name>Zn(2+)</name>
        <dbReference type="ChEBI" id="CHEBI:29105"/>
    </ligand>
</feature>
<comment type="cofactor">
    <cofactor evidence="6">
        <name>Zn(2+)</name>
        <dbReference type="ChEBI" id="CHEBI:29105"/>
    </cofactor>
    <text evidence="6">Binds 1 zinc ion per subunit.</text>
</comment>
<evidence type="ECO:0000256" key="6">
    <source>
        <dbReference type="HAMAP-Rule" id="MF_00168"/>
    </source>
</evidence>
<dbReference type="HAMAP" id="MF_00168">
    <property type="entry name" value="Q_tRNA_Tgt"/>
    <property type="match status" value="1"/>
</dbReference>
<evidence type="ECO:0000256" key="5">
    <source>
        <dbReference type="ARBA" id="ARBA00022833"/>
    </source>
</evidence>
<dbReference type="SUPFAM" id="SSF51713">
    <property type="entry name" value="tRNA-guanine transglycosylase"/>
    <property type="match status" value="1"/>
</dbReference>
<evidence type="ECO:0000256" key="1">
    <source>
        <dbReference type="ARBA" id="ARBA00022676"/>
    </source>
</evidence>
<feature type="binding site" evidence="6">
    <location>
        <begin position="93"/>
        <end position="97"/>
    </location>
    <ligand>
        <name>substrate</name>
    </ligand>
</feature>
<keyword evidence="2 6" id="KW-0808">Transferase</keyword>
<name>A0A538U9Q0_UNCEI</name>
<sequence length="394" mass="42454">MAFQFQLEATDPTSAARAGRFTTAHGEVLTPAFMPVGTAGSVKTLTPDELRAAGADILLANTYHLYLRPGVETVRRMGGLHRFMGWPGAILTDSGGFQVMSLSELRKVGDHGVEFRSHLDGSRHLLTPEDAVRIQDGLGSDIAMSLDELVEMPAEDAAVVKAVDRTLAWAARGIAERERLRAAGSGGMALFGIVQGGVDANQRQRCFEGLSRHAFDGWALGGLWVGEGRSLGLEMVERDCARFPADRPRYLMGVGHPVDLVESVARGVDMFDCVLPTRNARRGTVFISTGRLVVKNAAYATDERPLDAECGCYTCARFSRAYLRHLFAAGELLGMRLASLHAVHHMVSLARASRAAVLDGRYAAFRAAFLDKFRSRATLAPATGGTGVGEPLDL</sequence>
<feature type="binding site" evidence="6">
    <location>
        <position position="341"/>
    </location>
    <ligand>
        <name>Zn(2+)</name>
        <dbReference type="ChEBI" id="CHEBI:29105"/>
    </ligand>
</feature>
<keyword evidence="1 6" id="KW-0328">Glycosyltransferase</keyword>
<gene>
    <name evidence="6 8" type="primary">tgt</name>
    <name evidence="8" type="ORF">E6K81_07300</name>
</gene>
<dbReference type="InterPro" id="IPR002616">
    <property type="entry name" value="tRNA_ribo_trans-like"/>
</dbReference>
<proteinExistence type="inferred from homology"/>
<dbReference type="EC" id="2.4.2.29" evidence="6"/>
<keyword evidence="3 6" id="KW-0819">tRNA processing</keyword>
<feature type="active site" description="Proton acceptor" evidence="6">
    <location>
        <position position="93"/>
    </location>
</feature>
<evidence type="ECO:0000259" key="7">
    <source>
        <dbReference type="Pfam" id="PF01702"/>
    </source>
</evidence>
<dbReference type="PANTHER" id="PTHR43530">
    <property type="entry name" value="QUEUINE TRNA-RIBOSYLTRANSFERASE CATALYTIC SUBUNIT 1"/>
    <property type="match status" value="1"/>
</dbReference>
<dbReference type="InterPro" id="IPR036511">
    <property type="entry name" value="TGT-like_sf"/>
</dbReference>
<feature type="binding site" evidence="6">
    <location>
        <position position="195"/>
    </location>
    <ligand>
        <name>substrate</name>
    </ligand>
</feature>
<feature type="domain" description="tRNA-guanine(15) transglycosylase-like" evidence="7">
    <location>
        <begin position="15"/>
        <end position="373"/>
    </location>
</feature>
<dbReference type="GO" id="GO:0008479">
    <property type="term" value="F:tRNA-guanosine(34) queuine transglycosylase activity"/>
    <property type="evidence" value="ECO:0007669"/>
    <property type="project" value="UniProtKB-UniRule"/>
</dbReference>
<dbReference type="NCBIfam" id="TIGR00449">
    <property type="entry name" value="tgt_general"/>
    <property type="match status" value="1"/>
</dbReference>
<feature type="binding site" evidence="6">
    <location>
        <position position="312"/>
    </location>
    <ligand>
        <name>Zn(2+)</name>
        <dbReference type="ChEBI" id="CHEBI:29105"/>
    </ligand>
</feature>
<dbReference type="GO" id="GO:0046872">
    <property type="term" value="F:metal ion binding"/>
    <property type="evidence" value="ECO:0007669"/>
    <property type="project" value="UniProtKB-KW"/>
</dbReference>
<dbReference type="InterPro" id="IPR004803">
    <property type="entry name" value="TGT"/>
</dbReference>
<keyword evidence="5 6" id="KW-0862">Zinc</keyword>
<dbReference type="Gene3D" id="3.20.20.105">
    <property type="entry name" value="Queuine tRNA-ribosyltransferase-like"/>
    <property type="match status" value="1"/>
</dbReference>
<feature type="binding site" evidence="6">
    <location>
        <position position="147"/>
    </location>
    <ligand>
        <name>substrate</name>
    </ligand>
</feature>
<feature type="binding site" evidence="6">
    <location>
        <position position="222"/>
    </location>
    <ligand>
        <name>substrate</name>
    </ligand>
</feature>
<reference evidence="8 9" key="1">
    <citation type="journal article" date="2019" name="Nat. Microbiol.">
        <title>Mediterranean grassland soil C-N compound turnover is dependent on rainfall and depth, and is mediated by genomically divergent microorganisms.</title>
        <authorList>
            <person name="Diamond S."/>
            <person name="Andeer P.F."/>
            <person name="Li Z."/>
            <person name="Crits-Christoph A."/>
            <person name="Burstein D."/>
            <person name="Anantharaman K."/>
            <person name="Lane K.R."/>
            <person name="Thomas B.C."/>
            <person name="Pan C."/>
            <person name="Northen T.R."/>
            <person name="Banfield J.F."/>
        </authorList>
    </citation>
    <scope>NUCLEOTIDE SEQUENCE [LARGE SCALE GENOMIC DNA]</scope>
    <source>
        <strain evidence="8">WS_11</strain>
    </source>
</reference>
<dbReference type="UniPathway" id="UPA00392"/>
<evidence type="ECO:0000313" key="9">
    <source>
        <dbReference type="Proteomes" id="UP000319771"/>
    </source>
</evidence>
<comment type="subunit">
    <text evidence="6">Homodimer. Within each dimer, one monomer is responsible for RNA recognition and catalysis, while the other monomer binds to the replacement base PreQ1.</text>
</comment>
<evidence type="ECO:0000256" key="3">
    <source>
        <dbReference type="ARBA" id="ARBA00022694"/>
    </source>
</evidence>
<evidence type="ECO:0000256" key="2">
    <source>
        <dbReference type="ARBA" id="ARBA00022679"/>
    </source>
</evidence>
<feature type="active site" description="Nucleophile" evidence="6">
    <location>
        <position position="272"/>
    </location>
</feature>
<dbReference type="PANTHER" id="PTHR43530:SF1">
    <property type="entry name" value="QUEUINE TRNA-RIBOSYLTRANSFERASE CATALYTIC SUBUNIT 1"/>
    <property type="match status" value="1"/>
</dbReference>
<evidence type="ECO:0000313" key="8">
    <source>
        <dbReference type="EMBL" id="TMQ72449.1"/>
    </source>
</evidence>